<feature type="compositionally biased region" description="Basic and acidic residues" evidence="12">
    <location>
        <begin position="227"/>
        <end position="240"/>
    </location>
</feature>
<keyword evidence="10" id="KW-0539">Nucleus</keyword>
<dbReference type="InterPro" id="IPR002083">
    <property type="entry name" value="MATH/TRAF_dom"/>
</dbReference>
<comment type="subcellular location">
    <subcellularLocation>
        <location evidence="2">Nucleus</location>
    </subcellularLocation>
</comment>
<dbReference type="InterPro" id="IPR001394">
    <property type="entry name" value="Peptidase_C19_UCH"/>
</dbReference>
<dbReference type="Gene3D" id="2.60.210.10">
    <property type="entry name" value="Apoptosis, Tumor Necrosis Factor Receptor Associated Protein 2, Chain A"/>
    <property type="match status" value="1"/>
</dbReference>
<dbReference type="Proteomes" id="UP000789508">
    <property type="component" value="Unassembled WGS sequence"/>
</dbReference>
<dbReference type="GO" id="GO:0004843">
    <property type="term" value="F:cysteine-type deubiquitinase activity"/>
    <property type="evidence" value="ECO:0007669"/>
    <property type="project" value="UniProtKB-EC"/>
</dbReference>
<keyword evidence="17" id="KW-1185">Reference proteome</keyword>
<dbReference type="GO" id="GO:0003729">
    <property type="term" value="F:mRNA binding"/>
    <property type="evidence" value="ECO:0007669"/>
    <property type="project" value="InterPro"/>
</dbReference>
<feature type="coiled-coil region" evidence="11">
    <location>
        <begin position="115"/>
        <end position="142"/>
    </location>
</feature>
<evidence type="ECO:0000313" key="16">
    <source>
        <dbReference type="EMBL" id="CAG8471367.1"/>
    </source>
</evidence>
<keyword evidence="13" id="KW-0472">Membrane</keyword>
<evidence type="ECO:0000256" key="1">
    <source>
        <dbReference type="ARBA" id="ARBA00000707"/>
    </source>
</evidence>
<dbReference type="PROSITE" id="PS50235">
    <property type="entry name" value="USP_3"/>
    <property type="match status" value="1"/>
</dbReference>
<evidence type="ECO:0000256" key="6">
    <source>
        <dbReference type="ARBA" id="ARBA00022670"/>
    </source>
</evidence>
<evidence type="ECO:0000256" key="8">
    <source>
        <dbReference type="ARBA" id="ARBA00022801"/>
    </source>
</evidence>
<dbReference type="InterPro" id="IPR004882">
    <property type="entry name" value="Luc7-rel"/>
</dbReference>
<dbReference type="CDD" id="cd02659">
    <property type="entry name" value="peptidase_C19C"/>
    <property type="match status" value="1"/>
</dbReference>
<comment type="caution">
    <text evidence="16">The sequence shown here is derived from an EMBL/GenBank/DDBJ whole genome shotgun (WGS) entry which is preliminary data.</text>
</comment>
<feature type="domain" description="MATH" evidence="14">
    <location>
        <begin position="347"/>
        <end position="476"/>
    </location>
</feature>
<feature type="transmembrane region" description="Helical" evidence="13">
    <location>
        <begin position="2212"/>
        <end position="2235"/>
    </location>
</feature>
<organism evidence="16 17">
    <name type="scientific">Ambispora leptoticha</name>
    <dbReference type="NCBI Taxonomy" id="144679"/>
    <lineage>
        <taxon>Eukaryota</taxon>
        <taxon>Fungi</taxon>
        <taxon>Fungi incertae sedis</taxon>
        <taxon>Mucoromycota</taxon>
        <taxon>Glomeromycotina</taxon>
        <taxon>Glomeromycetes</taxon>
        <taxon>Archaeosporales</taxon>
        <taxon>Ambisporaceae</taxon>
        <taxon>Ambispora</taxon>
    </lineage>
</organism>
<dbReference type="InterPro" id="IPR008974">
    <property type="entry name" value="TRAF-like"/>
</dbReference>
<evidence type="ECO:0000256" key="5">
    <source>
        <dbReference type="ARBA" id="ARBA00012759"/>
    </source>
</evidence>
<feature type="transmembrane region" description="Helical" evidence="13">
    <location>
        <begin position="2177"/>
        <end position="2200"/>
    </location>
</feature>
<dbReference type="FunFam" id="3.90.70.10:FF:000005">
    <property type="entry name" value="Ubiquitin carboxyl-terminal hydrolase 7"/>
    <property type="match status" value="1"/>
</dbReference>
<dbReference type="EMBL" id="CAJVPS010000266">
    <property type="protein sequence ID" value="CAG8471367.1"/>
    <property type="molecule type" value="Genomic_DNA"/>
</dbReference>
<comment type="catalytic activity">
    <reaction evidence="1">
        <text>Thiol-dependent hydrolysis of ester, thioester, amide, peptide and isopeptide bonds formed by the C-terminal Gly of ubiquitin (a 76-residue protein attached to proteins as an intracellular targeting signal).</text>
        <dbReference type="EC" id="3.4.19.12"/>
    </reaction>
</comment>
<feature type="region of interest" description="Disordered" evidence="12">
    <location>
        <begin position="2248"/>
        <end position="2304"/>
    </location>
</feature>
<accession>A0A9N8W433</accession>
<feature type="transmembrane region" description="Helical" evidence="13">
    <location>
        <begin position="2098"/>
        <end position="2118"/>
    </location>
</feature>
<reference evidence="16" key="1">
    <citation type="submission" date="2021-06" db="EMBL/GenBank/DDBJ databases">
        <authorList>
            <person name="Kallberg Y."/>
            <person name="Tangrot J."/>
            <person name="Rosling A."/>
        </authorList>
    </citation>
    <scope>NUCLEOTIDE SEQUENCE</scope>
    <source>
        <strain evidence="16">FL130A</strain>
    </source>
</reference>
<dbReference type="Gene3D" id="3.10.20.90">
    <property type="entry name" value="Phosphatidylinositol 3-kinase Catalytic Subunit, Chain A, domain 1"/>
    <property type="match status" value="2"/>
</dbReference>
<proteinExistence type="inferred from homology"/>
<dbReference type="Pfam" id="PF12436">
    <property type="entry name" value="USP7_ICP0_bdg"/>
    <property type="match status" value="1"/>
</dbReference>
<feature type="transmembrane region" description="Helical" evidence="13">
    <location>
        <begin position="2068"/>
        <end position="2086"/>
    </location>
</feature>
<keyword evidence="11" id="KW-0175">Coiled coil</keyword>
<keyword evidence="6" id="KW-0645">Protease</keyword>
<dbReference type="PROSITE" id="PS50144">
    <property type="entry name" value="MATH"/>
    <property type="match status" value="1"/>
</dbReference>
<sequence>MAAEARKALEALMGSEYASGAADNLKFWENEVCRNYLCGLCPHDLFTNTKMDLGACPKMHSERLKNEYEEARARKEYNFEAEFERNLANFVQDCDRKISSAQRRLDKTPEDSAKTTKLAQEISDLDSDIAELTKEVEVLGEEGKVTESLKILQDVEVKKALKLEKEKELKNSVEGGGPSQQQKLRVCEICSAYLSIFDSDRRLADHFGGKMHIGYLKIRDLLKELREKNKPRTDTRDDSRPSYNNDREEIEEDTIMNAVAHMTIDHDRDLQIEIDAEDVLDLHKIEGEHTLTAFDEMSDQMDVSVESTPVEQDRSMSDVEETPTLVTDYEAFANKLLPDLGYEVEDFQYSTWHITGWKSLEKRITGPEFEAGGWKWRILLFPFGNNNTDTVSIYLDFADPKGAPPGWHSCVQFGLVLWNPDDPSEYVEHNANHRFTAEESDWGFTRFYEMRKLYTPSDNRTRPLIENDSTNITAFVRVLKDPTGVLWHNFIKYLNSFLSFIRSLNPNCLLWAIPSILLALLLTSAYSYDSKKETGYVGLKNQGATCYMNSLLQSLYCTNYFRKAVYKIPIPNDEPVKSVSFALQRVFYLLQTSDTPVGTTELTKSFGWDSLESFTQHDVQELNRVLQENLEEKMKHTEVEGAITKLFLGKTKSYIKCVNVEFESSRVEDYYDLSLVTKGFKTLKDSFNDYIKEETLEGENRYSAEGFGLQDAKKGVIFESFPPVLHLHLKRFDYDLQRGIMIKINDRYEFPMEIDLDEYLSPEADRSKPPKYLLHGVLVHSGDSQAGHYFALIKPEKDGKWLKFDDDRVTPVTEREVLEDNYGGEITSNPHPIRPAGRNNKRFTNAYMLIYIREADIDEILAPVLPEDIPPQLQKRLDDEKAAAEQKKKEREEMHLYLNVKIISDESCRTHQGFDLANFDDRQYPLSNIPTTRVLKTETYGAFREKIAEMHNVPVEATRLWVLVNRQNKTVRPDAPINENHYGSSMEEIYGKMASRQNDLKLYLEIADKPTNGKYFPSEGNAHTMVFLKYFDPESQSLEGLGHLYIQKFGKVGDILPILCEKKGFPTNTPLKLYEEIKPTMIEEMKTKATFQQSEIQDGDIICFTKALTEKEIQDYQAEGRLATIPQFYEHLTCRIVVQFKPKFRDRELKPEFELVLNKKMNYDEVATSVAERLNTDPMKLRFTTATSGNSGPKTVVKRTTNQTLQEMLQPGYLVPSTNLLFYEMLDISIVELETKKFLKVVWLGNTIKEENTIDIRLPKNAHVSDVIELLLQKVKLSGENRQIRLCEVVNHKISKELADTDPIANIPEYVSLYAEEIPEEEIQSGPEDRVVQVYHFTKEPLRTHGIPFKFLIKAGEPFSETKDRLQARLGMNEKDFAKVKFAIVPNASYSKPRPILEEETLSELTWNPDDFLGLDHVDRSVIIPVDANTLTFPEIENLTINHESQYADGTILLRLTQYLNQTCNKPTVTLLIIQPDGNTLLFNVTFPFQPWNFCKDTISENPMEGHTDYINVEALIDNFVFVTYLAKDDNNTEDVRLYGMLVKWDGSITSSIEFNKRHIYYWNTVQKHASGHELQKLLLHSGHEFNQAYIVGTFSDKKETNNPELISSNIGNFTVAPATLFPLVDGGYGAIYIINGEGDSTILDPTKLSYRVYVTFIDTEEQFSDPFLIYQSAIPLQFLNLIECNVDLVNTGGSVSSVSRFNIIRDQNITGNSEYYSFDALPRGGYLQRTIKQSWQEGNFNISGSVYSNDGNFVSLWNFTDQISSQFTPIYGIFPNNTVWQITQPVNNTWSIVTTQLQSFISTQNGYENPFIDSINVIATNNISITFNQSIELSTGNITIYQTNSIDTTDANYSDDDDNNTDILRQKVAIQSGKSSSFISLNDDGTTLYLQVLSSTFNHQSNKYYIEMTSGAVKLAKTGEPLFGIQEREEFLDVSDVAHNISCAGDESVSGLLRLTTDGTQYYDSLDSTKRFLFDLTSQLATSIPIDSSRLSISPNFQYDPKNNSGNRKKYLFSITISCNDNQISDDLDTLVKNKDVSPISAYSLTKYLDPEYGFVKYESLPKRLKFIFVGAIIGFTLLIFLFIFAHRINPGMCRGYFYQVLVIPSAINATVTIIILSIETIGSQLFRKWFRTNTNIAVLMTFFGLVDVEVMRLLWSHLFGAKMFKAPVSDRARAFIFWISGLKLLIEDIPQLVFQVLYYENQSLTYSYNVIPLLTLITSTIVVTHNVLAKLYVALSFLINRDSHASAPGKRRQQSSNEGDEDGAGIPPTSPEDELDASGTEQQLFLDNASDLPPPPPPTIVTTARQSVDDEATVFGASSFPEASSSVAGQSF</sequence>
<comment type="similarity">
    <text evidence="3">Belongs to the Luc7 family.</text>
</comment>
<keyword evidence="13" id="KW-1133">Transmembrane helix</keyword>
<dbReference type="InterPro" id="IPR018200">
    <property type="entry name" value="USP_CS"/>
</dbReference>
<evidence type="ECO:0000256" key="10">
    <source>
        <dbReference type="ARBA" id="ARBA00023242"/>
    </source>
</evidence>
<dbReference type="GO" id="GO:0006376">
    <property type="term" value="P:mRNA splice site recognition"/>
    <property type="evidence" value="ECO:0007669"/>
    <property type="project" value="InterPro"/>
</dbReference>
<feature type="region of interest" description="Disordered" evidence="12">
    <location>
        <begin position="227"/>
        <end position="252"/>
    </location>
</feature>
<dbReference type="PROSITE" id="PS00973">
    <property type="entry name" value="USP_2"/>
    <property type="match status" value="1"/>
</dbReference>
<evidence type="ECO:0000259" key="14">
    <source>
        <dbReference type="PROSITE" id="PS50144"/>
    </source>
</evidence>
<keyword evidence="8" id="KW-0378">Hydrolase</keyword>
<evidence type="ECO:0000259" key="15">
    <source>
        <dbReference type="PROSITE" id="PS50235"/>
    </source>
</evidence>
<dbReference type="InterPro" id="IPR024729">
    <property type="entry name" value="USP7_ICP0-binding_dom"/>
</dbReference>
<keyword evidence="9" id="KW-0788">Thiol protease</keyword>
<dbReference type="OrthoDB" id="289038at2759"/>
<protein>
    <recommendedName>
        <fullName evidence="5">ubiquitinyl hydrolase 1</fullName>
        <ecNumber evidence="5">3.4.19.12</ecNumber>
    </recommendedName>
</protein>
<dbReference type="PROSITE" id="PS00972">
    <property type="entry name" value="USP_1"/>
    <property type="match status" value="1"/>
</dbReference>
<dbReference type="PANTHER" id="PTHR12375">
    <property type="entry name" value="RNA-BINDING PROTEIN LUC7-RELATED"/>
    <property type="match status" value="1"/>
</dbReference>
<dbReference type="GO" id="GO:0140492">
    <property type="term" value="F:metal-dependent deubiquitinase activity"/>
    <property type="evidence" value="ECO:0007669"/>
    <property type="project" value="UniProtKB-ARBA"/>
</dbReference>
<dbReference type="GO" id="GO:0005685">
    <property type="term" value="C:U1 snRNP"/>
    <property type="evidence" value="ECO:0007669"/>
    <property type="project" value="InterPro"/>
</dbReference>
<dbReference type="InterPro" id="IPR038765">
    <property type="entry name" value="Papain-like_cys_pep_sf"/>
</dbReference>
<evidence type="ECO:0000313" key="17">
    <source>
        <dbReference type="Proteomes" id="UP000789508"/>
    </source>
</evidence>
<feature type="domain" description="USP" evidence="15">
    <location>
        <begin position="537"/>
        <end position="854"/>
    </location>
</feature>
<feature type="transmembrane region" description="Helical" evidence="13">
    <location>
        <begin position="2138"/>
        <end position="2157"/>
    </location>
</feature>
<dbReference type="SMART" id="SM00061">
    <property type="entry name" value="MATH"/>
    <property type="match status" value="1"/>
</dbReference>
<evidence type="ECO:0000256" key="12">
    <source>
        <dbReference type="SAM" id="MobiDB-lite"/>
    </source>
</evidence>
<evidence type="ECO:0000256" key="13">
    <source>
        <dbReference type="SAM" id="Phobius"/>
    </source>
</evidence>
<dbReference type="EC" id="3.4.19.12" evidence="5"/>
<dbReference type="Pfam" id="PF03194">
    <property type="entry name" value="LUC7"/>
    <property type="match status" value="1"/>
</dbReference>
<dbReference type="SUPFAM" id="SSF54001">
    <property type="entry name" value="Cysteine proteinases"/>
    <property type="match status" value="1"/>
</dbReference>
<keyword evidence="7" id="KW-0833">Ubl conjugation pathway</keyword>
<evidence type="ECO:0000256" key="7">
    <source>
        <dbReference type="ARBA" id="ARBA00022786"/>
    </source>
</evidence>
<dbReference type="Gene3D" id="3.90.70.10">
    <property type="entry name" value="Cysteine proteinases"/>
    <property type="match status" value="1"/>
</dbReference>
<gene>
    <name evidence="16" type="ORF">ALEPTO_LOCUS2028</name>
</gene>
<evidence type="ECO:0000256" key="3">
    <source>
        <dbReference type="ARBA" id="ARBA00005655"/>
    </source>
</evidence>
<evidence type="ECO:0000256" key="9">
    <source>
        <dbReference type="ARBA" id="ARBA00022807"/>
    </source>
</evidence>
<dbReference type="InterPro" id="IPR029346">
    <property type="entry name" value="USP_C"/>
</dbReference>
<dbReference type="GO" id="GO:0006508">
    <property type="term" value="P:proteolysis"/>
    <property type="evidence" value="ECO:0007669"/>
    <property type="project" value="UniProtKB-KW"/>
</dbReference>
<dbReference type="InterPro" id="IPR028889">
    <property type="entry name" value="USP"/>
</dbReference>
<dbReference type="Pfam" id="PF14533">
    <property type="entry name" value="USP7_C2"/>
    <property type="match status" value="1"/>
</dbReference>
<comment type="similarity">
    <text evidence="4">Belongs to the peptidase C19 family.</text>
</comment>
<dbReference type="GO" id="GO:0016579">
    <property type="term" value="P:protein deubiquitination"/>
    <property type="evidence" value="ECO:0007669"/>
    <property type="project" value="InterPro"/>
</dbReference>
<dbReference type="Pfam" id="PF22486">
    <property type="entry name" value="MATH_2"/>
    <property type="match status" value="1"/>
</dbReference>
<evidence type="ECO:0000256" key="4">
    <source>
        <dbReference type="ARBA" id="ARBA00009085"/>
    </source>
</evidence>
<dbReference type="FunFam" id="2.60.210.10:FF:000011">
    <property type="entry name" value="Ubiquitin carboxyl-terminal hydrolase 7"/>
    <property type="match status" value="1"/>
</dbReference>
<dbReference type="Pfam" id="PF00443">
    <property type="entry name" value="UCH"/>
    <property type="match status" value="1"/>
</dbReference>
<evidence type="ECO:0000256" key="2">
    <source>
        <dbReference type="ARBA" id="ARBA00004123"/>
    </source>
</evidence>
<name>A0A9N8W433_9GLOM</name>
<dbReference type="SUPFAM" id="SSF49599">
    <property type="entry name" value="TRAF domain-like"/>
    <property type="match status" value="1"/>
</dbReference>
<keyword evidence="13" id="KW-0812">Transmembrane</keyword>
<evidence type="ECO:0000256" key="11">
    <source>
        <dbReference type="SAM" id="Coils"/>
    </source>
</evidence>